<sequence>MNREYTFIDLFAGCGGLSEGFYKKGYKALLHLEIDAACCKTLSTRMRHYGYSEEEVERAVMNDDITREGLIKDMDKRIDEPVDIIIGGPPCQAFSSVGRAQDPDSMSNDPRNYLFENYLQILNHYKPKFFIFENVKGILTAHPKGVKIFDKIVKEMSKTYKIVSDPEVILLNAADYGVPQIRERVIIIGVRKGIKVNPVDIYKSIQKTHSSDGTLKPYVTVREAISDLPELQAGEGESVQNYSIPDNASPYVKRMHAYGDKIYNHVARKHNDLDRERYRLLSENNWQLIDLQKVRPDLIHHDPKHFGNRYTVQSYDKPGKTVVAHLYKDGNLFIHPDSKQARTFTVREAARIQSFPDDFVFEGSRTDQYKQVGNAVPPLMAEAFAETLGVFLDKEDIKEKKEQNNE</sequence>
<evidence type="ECO:0000313" key="8">
    <source>
        <dbReference type="EMBL" id="SDW69077.1"/>
    </source>
</evidence>
<keyword evidence="1 5" id="KW-0489">Methyltransferase</keyword>
<dbReference type="EMBL" id="FNNF01000035">
    <property type="protein sequence ID" value="SDW69077.1"/>
    <property type="molecule type" value="Genomic_DNA"/>
</dbReference>
<feature type="active site" evidence="5">
    <location>
        <position position="91"/>
    </location>
</feature>
<evidence type="ECO:0000313" key="9">
    <source>
        <dbReference type="Proteomes" id="UP000182429"/>
    </source>
</evidence>
<dbReference type="InterPro" id="IPR029063">
    <property type="entry name" value="SAM-dependent_MTases_sf"/>
</dbReference>
<dbReference type="EC" id="2.1.1.37" evidence="7"/>
<proteinExistence type="inferred from homology"/>
<dbReference type="SUPFAM" id="SSF53335">
    <property type="entry name" value="S-adenosyl-L-methionine-dependent methyltransferases"/>
    <property type="match status" value="1"/>
</dbReference>
<keyword evidence="2 5" id="KW-0808">Transferase</keyword>
<comment type="similarity">
    <text evidence="5 6">Belongs to the class I-like SAM-binding methyltransferase superfamily. C5-methyltransferase family.</text>
</comment>
<evidence type="ECO:0000256" key="3">
    <source>
        <dbReference type="ARBA" id="ARBA00022691"/>
    </source>
</evidence>
<keyword evidence="4" id="KW-0680">Restriction system</keyword>
<dbReference type="Pfam" id="PF00145">
    <property type="entry name" value="DNA_methylase"/>
    <property type="match status" value="1"/>
</dbReference>
<dbReference type="RefSeq" id="WP_074687121.1">
    <property type="nucleotide sequence ID" value="NZ_FNNF01000035.1"/>
</dbReference>
<evidence type="ECO:0000256" key="6">
    <source>
        <dbReference type="RuleBase" id="RU000416"/>
    </source>
</evidence>
<accession>A0A1H2VLA9</accession>
<evidence type="ECO:0000256" key="2">
    <source>
        <dbReference type="ARBA" id="ARBA00022679"/>
    </source>
</evidence>
<dbReference type="GO" id="GO:0003886">
    <property type="term" value="F:DNA (cytosine-5-)-methyltransferase activity"/>
    <property type="evidence" value="ECO:0007669"/>
    <property type="project" value="UniProtKB-EC"/>
</dbReference>
<keyword evidence="3 5" id="KW-0949">S-adenosyl-L-methionine</keyword>
<evidence type="ECO:0000256" key="7">
    <source>
        <dbReference type="RuleBase" id="RU000417"/>
    </source>
</evidence>
<gene>
    <name evidence="8" type="ORF">SAMN04487759_1359</name>
</gene>
<dbReference type="GO" id="GO:0044027">
    <property type="term" value="P:negative regulation of gene expression via chromosomal CpG island methylation"/>
    <property type="evidence" value="ECO:0007669"/>
    <property type="project" value="TreeGrafter"/>
</dbReference>
<dbReference type="AlphaFoldDB" id="A0A1H2VLA9"/>
<dbReference type="Gene3D" id="3.90.120.10">
    <property type="entry name" value="DNA Methylase, subunit A, domain 2"/>
    <property type="match status" value="1"/>
</dbReference>
<dbReference type="InterPro" id="IPR018117">
    <property type="entry name" value="C5_DNA_meth_AS"/>
</dbReference>
<comment type="catalytic activity">
    <reaction evidence="7">
        <text>a 2'-deoxycytidine in DNA + S-adenosyl-L-methionine = a 5-methyl-2'-deoxycytidine in DNA + S-adenosyl-L-homocysteine + H(+)</text>
        <dbReference type="Rhea" id="RHEA:13681"/>
        <dbReference type="Rhea" id="RHEA-COMP:11369"/>
        <dbReference type="Rhea" id="RHEA-COMP:11370"/>
        <dbReference type="ChEBI" id="CHEBI:15378"/>
        <dbReference type="ChEBI" id="CHEBI:57856"/>
        <dbReference type="ChEBI" id="CHEBI:59789"/>
        <dbReference type="ChEBI" id="CHEBI:85452"/>
        <dbReference type="ChEBI" id="CHEBI:85454"/>
        <dbReference type="EC" id="2.1.1.37"/>
    </reaction>
</comment>
<dbReference type="InterPro" id="IPR001525">
    <property type="entry name" value="C5_MeTfrase"/>
</dbReference>
<reference evidence="8 9" key="1">
    <citation type="submission" date="2016-10" db="EMBL/GenBank/DDBJ databases">
        <authorList>
            <person name="de Groot N.N."/>
        </authorList>
    </citation>
    <scope>NUCLEOTIDE SEQUENCE [LARGE SCALE GENOMIC DNA]</scope>
    <source>
        <strain evidence="8 9">S3b</strain>
    </source>
</reference>
<dbReference type="InterPro" id="IPR050390">
    <property type="entry name" value="C5-Methyltransferase"/>
</dbReference>
<evidence type="ECO:0000256" key="4">
    <source>
        <dbReference type="ARBA" id="ARBA00022747"/>
    </source>
</evidence>
<organism evidence="8 9">
    <name type="scientific">Kandleria vitulina</name>
    <dbReference type="NCBI Taxonomy" id="1630"/>
    <lineage>
        <taxon>Bacteria</taxon>
        <taxon>Bacillati</taxon>
        <taxon>Bacillota</taxon>
        <taxon>Erysipelotrichia</taxon>
        <taxon>Erysipelotrichales</taxon>
        <taxon>Coprobacillaceae</taxon>
        <taxon>Kandleria</taxon>
    </lineage>
</organism>
<protein>
    <recommendedName>
        <fullName evidence="7">Cytosine-specific methyltransferase</fullName>
        <ecNumber evidence="7">2.1.1.37</ecNumber>
    </recommendedName>
</protein>
<evidence type="ECO:0000256" key="1">
    <source>
        <dbReference type="ARBA" id="ARBA00022603"/>
    </source>
</evidence>
<dbReference type="PANTHER" id="PTHR10629">
    <property type="entry name" value="CYTOSINE-SPECIFIC METHYLTRANSFERASE"/>
    <property type="match status" value="1"/>
</dbReference>
<dbReference type="GO" id="GO:0032259">
    <property type="term" value="P:methylation"/>
    <property type="evidence" value="ECO:0007669"/>
    <property type="project" value="UniProtKB-KW"/>
</dbReference>
<dbReference type="PANTHER" id="PTHR10629:SF52">
    <property type="entry name" value="DNA (CYTOSINE-5)-METHYLTRANSFERASE 1"/>
    <property type="match status" value="1"/>
</dbReference>
<dbReference type="NCBIfam" id="TIGR00675">
    <property type="entry name" value="dcm"/>
    <property type="match status" value="1"/>
</dbReference>
<dbReference type="Gene3D" id="3.40.50.150">
    <property type="entry name" value="Vaccinia Virus protein VP39"/>
    <property type="match status" value="1"/>
</dbReference>
<dbReference type="PROSITE" id="PS51679">
    <property type="entry name" value="SAM_MT_C5"/>
    <property type="match status" value="1"/>
</dbReference>
<evidence type="ECO:0000256" key="5">
    <source>
        <dbReference type="PROSITE-ProRule" id="PRU01016"/>
    </source>
</evidence>
<dbReference type="OrthoDB" id="9813719at2"/>
<dbReference type="PRINTS" id="PR00105">
    <property type="entry name" value="C5METTRFRASE"/>
</dbReference>
<dbReference type="GO" id="GO:0003677">
    <property type="term" value="F:DNA binding"/>
    <property type="evidence" value="ECO:0007669"/>
    <property type="project" value="TreeGrafter"/>
</dbReference>
<dbReference type="GO" id="GO:0009307">
    <property type="term" value="P:DNA restriction-modification system"/>
    <property type="evidence" value="ECO:0007669"/>
    <property type="project" value="UniProtKB-KW"/>
</dbReference>
<dbReference type="PROSITE" id="PS00094">
    <property type="entry name" value="C5_MTASE_1"/>
    <property type="match status" value="1"/>
</dbReference>
<name>A0A1H2VLA9_9FIRM</name>
<dbReference type="Proteomes" id="UP000182429">
    <property type="component" value="Unassembled WGS sequence"/>
</dbReference>